<dbReference type="Pfam" id="PF13359">
    <property type="entry name" value="DDE_Tnp_4"/>
    <property type="match status" value="1"/>
</dbReference>
<evidence type="ECO:0000256" key="2">
    <source>
        <dbReference type="ARBA" id="ARBA00004123"/>
    </source>
</evidence>
<evidence type="ECO:0000256" key="4">
    <source>
        <dbReference type="ARBA" id="ARBA00022722"/>
    </source>
</evidence>
<dbReference type="PANTHER" id="PTHR22930:SF269">
    <property type="entry name" value="NUCLEASE HARBI1-LIKE PROTEIN"/>
    <property type="match status" value="1"/>
</dbReference>
<evidence type="ECO:0000256" key="6">
    <source>
        <dbReference type="ARBA" id="ARBA00022801"/>
    </source>
</evidence>
<sequence>MGVTTISKIVKEVCCEIWEKLREECIPQPTTQMWQRISAEFEMYANFPNCCGAIDGKHIRIVNPAGGGSMFYNYKHFYSIVLLAMCDANYCFTYVNIGSCGKNSDSTIFQNSVLFQQLERNNLRLPAPKYLQGSNIVAPHIIIGDGAFGISNYVMKPYLRNDMSHKQKIFNYRLSRARRYIECTFGILSNKFRVFHTPMNVSFSNAKTIVKACCVLHNFIRVRDGYNGNDLLSISGLIDMNLQPVSRTGNTLREVFADYFISPAGSVSWQDRQIF</sequence>
<dbReference type="InterPro" id="IPR027806">
    <property type="entry name" value="HARBI1_dom"/>
</dbReference>
<accession>S4NXQ1</accession>
<dbReference type="GO" id="GO:0005634">
    <property type="term" value="C:nucleus"/>
    <property type="evidence" value="ECO:0007669"/>
    <property type="project" value="UniProtKB-SubCell"/>
</dbReference>
<comment type="subcellular location">
    <subcellularLocation>
        <location evidence="2">Nucleus</location>
    </subcellularLocation>
</comment>
<evidence type="ECO:0000256" key="3">
    <source>
        <dbReference type="ARBA" id="ARBA00006958"/>
    </source>
</evidence>
<feature type="domain" description="DDE Tnp4" evidence="8">
    <location>
        <begin position="54"/>
        <end position="218"/>
    </location>
</feature>
<dbReference type="GO" id="GO:0004518">
    <property type="term" value="F:nuclease activity"/>
    <property type="evidence" value="ECO:0007669"/>
    <property type="project" value="UniProtKB-KW"/>
</dbReference>
<dbReference type="EMBL" id="GAIX01012067">
    <property type="protein sequence ID" value="JAA80493.1"/>
    <property type="molecule type" value="Transcribed_RNA"/>
</dbReference>
<comment type="cofactor">
    <cofactor evidence="1">
        <name>a divalent metal cation</name>
        <dbReference type="ChEBI" id="CHEBI:60240"/>
    </cofactor>
</comment>
<dbReference type="AlphaFoldDB" id="S4NXQ1"/>
<dbReference type="GO" id="GO:0016787">
    <property type="term" value="F:hydrolase activity"/>
    <property type="evidence" value="ECO:0007669"/>
    <property type="project" value="UniProtKB-KW"/>
</dbReference>
<keyword evidence="7" id="KW-0539">Nucleus</keyword>
<keyword evidence="6" id="KW-0378">Hydrolase</keyword>
<organism evidence="9">
    <name type="scientific">Pararge aegeria</name>
    <name type="common">speckled wood butterfly</name>
    <dbReference type="NCBI Taxonomy" id="116150"/>
    <lineage>
        <taxon>Eukaryota</taxon>
        <taxon>Metazoa</taxon>
        <taxon>Ecdysozoa</taxon>
        <taxon>Arthropoda</taxon>
        <taxon>Hexapoda</taxon>
        <taxon>Insecta</taxon>
        <taxon>Pterygota</taxon>
        <taxon>Neoptera</taxon>
        <taxon>Endopterygota</taxon>
        <taxon>Lepidoptera</taxon>
        <taxon>Glossata</taxon>
        <taxon>Ditrysia</taxon>
        <taxon>Papilionoidea</taxon>
        <taxon>Nymphalidae</taxon>
        <taxon>Satyrinae</taxon>
        <taxon>Satyrini</taxon>
        <taxon>Parargina</taxon>
        <taxon>Pararge</taxon>
    </lineage>
</organism>
<evidence type="ECO:0000256" key="1">
    <source>
        <dbReference type="ARBA" id="ARBA00001968"/>
    </source>
</evidence>
<protein>
    <submittedName>
        <fullName evidence="9">Putative nuclease HARBI1</fullName>
    </submittedName>
</protein>
<evidence type="ECO:0000256" key="7">
    <source>
        <dbReference type="ARBA" id="ARBA00023242"/>
    </source>
</evidence>
<dbReference type="InterPro" id="IPR045249">
    <property type="entry name" value="HARBI1-like"/>
</dbReference>
<proteinExistence type="inferred from homology"/>
<evidence type="ECO:0000256" key="5">
    <source>
        <dbReference type="ARBA" id="ARBA00022723"/>
    </source>
</evidence>
<reference evidence="9" key="1">
    <citation type="journal article" date="2013" name="BMC Genomics">
        <title>Unscrambling butterfly oogenesis.</title>
        <authorList>
            <person name="Carter J.M."/>
            <person name="Baker S.C."/>
            <person name="Pink R."/>
            <person name="Carter D.R."/>
            <person name="Collins A."/>
            <person name="Tomlin J."/>
            <person name="Gibbs M."/>
            <person name="Breuker C.J."/>
        </authorList>
    </citation>
    <scope>NUCLEOTIDE SEQUENCE</scope>
    <source>
        <tissue evidence="9">Ovary</tissue>
    </source>
</reference>
<keyword evidence="4" id="KW-0540">Nuclease</keyword>
<keyword evidence="5" id="KW-0479">Metal-binding</keyword>
<reference evidence="9" key="2">
    <citation type="submission" date="2013-05" db="EMBL/GenBank/DDBJ databases">
        <authorList>
            <person name="Carter J.-M."/>
            <person name="Baker S.C."/>
            <person name="Pink R."/>
            <person name="Carter D.R.F."/>
            <person name="Collins A."/>
            <person name="Tomlin J."/>
            <person name="Gibbs M."/>
            <person name="Breuker C.J."/>
        </authorList>
    </citation>
    <scope>NUCLEOTIDE SEQUENCE</scope>
    <source>
        <tissue evidence="9">Ovary</tissue>
    </source>
</reference>
<evidence type="ECO:0000313" key="9">
    <source>
        <dbReference type="EMBL" id="JAA80493.1"/>
    </source>
</evidence>
<comment type="similarity">
    <text evidence="3">Belongs to the HARBI1 family.</text>
</comment>
<evidence type="ECO:0000259" key="8">
    <source>
        <dbReference type="Pfam" id="PF13359"/>
    </source>
</evidence>
<name>S4NXQ1_9NEOP</name>
<dbReference type="PANTHER" id="PTHR22930">
    <property type="match status" value="1"/>
</dbReference>
<dbReference type="GO" id="GO:0046872">
    <property type="term" value="F:metal ion binding"/>
    <property type="evidence" value="ECO:0007669"/>
    <property type="project" value="UniProtKB-KW"/>
</dbReference>